<evidence type="ECO:0000313" key="3">
    <source>
        <dbReference type="EMBL" id="BFG70349.1"/>
    </source>
</evidence>
<name>A0AAT9GI70_9BACT</name>
<dbReference type="EMBL" id="AP029612">
    <property type="protein sequence ID" value="BFG70349.1"/>
    <property type="molecule type" value="Genomic_DNA"/>
</dbReference>
<evidence type="ECO:0000256" key="1">
    <source>
        <dbReference type="ARBA" id="ARBA00022676"/>
    </source>
</evidence>
<organism evidence="3">
    <name type="scientific">Sediminibacterium sp. KACHI17</name>
    <dbReference type="NCBI Taxonomy" id="1751071"/>
    <lineage>
        <taxon>Bacteria</taxon>
        <taxon>Pseudomonadati</taxon>
        <taxon>Bacteroidota</taxon>
        <taxon>Chitinophagia</taxon>
        <taxon>Chitinophagales</taxon>
        <taxon>Chitinophagaceae</taxon>
        <taxon>Sediminibacterium</taxon>
    </lineage>
</organism>
<dbReference type="GO" id="GO:0016758">
    <property type="term" value="F:hexosyltransferase activity"/>
    <property type="evidence" value="ECO:0007669"/>
    <property type="project" value="TreeGrafter"/>
</dbReference>
<keyword evidence="1" id="KW-0328">Glycosyltransferase</keyword>
<keyword evidence="2" id="KW-0808">Transferase</keyword>
<protein>
    <submittedName>
        <fullName evidence="3">WecB/TagA/CpsF family glycosyltransferase</fullName>
    </submittedName>
</protein>
<dbReference type="InterPro" id="IPR004629">
    <property type="entry name" value="WecG_TagA_CpsF"/>
</dbReference>
<reference evidence="3" key="1">
    <citation type="submission" date="2024-02" db="EMBL/GenBank/DDBJ databases">
        <title>Sediminibacterium planktonica sp. nov. and Sediminibacterium longus sp. nov., isolated from surface lake and river water.</title>
        <authorList>
            <person name="Watanabe K."/>
            <person name="Takemine S."/>
            <person name="Ishii Y."/>
            <person name="Ogata Y."/>
            <person name="Shindo C."/>
            <person name="Suda W."/>
        </authorList>
    </citation>
    <scope>NUCLEOTIDE SEQUENCE</scope>
    <source>
        <strain evidence="3">KACHI17</strain>
    </source>
</reference>
<dbReference type="RefSeq" id="WP_353550631.1">
    <property type="nucleotide sequence ID" value="NZ_AP029612.1"/>
</dbReference>
<dbReference type="PANTHER" id="PTHR34136:SF1">
    <property type="entry name" value="UDP-N-ACETYL-D-MANNOSAMINURONIC ACID TRANSFERASE"/>
    <property type="match status" value="1"/>
</dbReference>
<dbReference type="Pfam" id="PF03808">
    <property type="entry name" value="Glyco_tran_WecG"/>
    <property type="match status" value="1"/>
</dbReference>
<proteinExistence type="predicted"/>
<dbReference type="CDD" id="cd06533">
    <property type="entry name" value="Glyco_transf_WecG_TagA"/>
    <property type="match status" value="1"/>
</dbReference>
<dbReference type="PANTHER" id="PTHR34136">
    <property type="match status" value="1"/>
</dbReference>
<dbReference type="NCBIfam" id="TIGR00696">
    <property type="entry name" value="wecG_tagA_cpsF"/>
    <property type="match status" value="1"/>
</dbReference>
<sequence>MNETSSQKINIAGTGISNVTLEETIEIFDRWIETGDQKRVCVTPVNCVVWAAKNKALQALYNSADLTLCDGVPLIWASAFLGKGKLKGRVTGLDLLPQYMKHAAQKGYSQFLLGAKEGVGTTLKQTAEKNYPGIQISGVYSPPFAEQFSEEENEKMIRMINEVKPDILWVSLTAPKQDYWIAQHLNRLQVKIAIGVGGAFEVAAGLIPRAPIWMQKAGLEWLYRLYREPRRLYHRYIIEAPAFFPLIIRQKMRG</sequence>
<accession>A0AAT9GI70</accession>
<dbReference type="AlphaFoldDB" id="A0AAT9GI70"/>
<gene>
    <name evidence="3" type="ORF">KACHI17_12300</name>
</gene>
<evidence type="ECO:0000256" key="2">
    <source>
        <dbReference type="ARBA" id="ARBA00022679"/>
    </source>
</evidence>